<dbReference type="EMBL" id="GBXM01021561">
    <property type="protein sequence ID" value="JAH87016.1"/>
    <property type="molecule type" value="Transcribed_RNA"/>
</dbReference>
<proteinExistence type="predicted"/>
<evidence type="ECO:0000313" key="1">
    <source>
        <dbReference type="EMBL" id="JAH87016.1"/>
    </source>
</evidence>
<dbReference type="AlphaFoldDB" id="A0A0E9W9P3"/>
<protein>
    <submittedName>
        <fullName evidence="1">Uncharacterized protein</fullName>
    </submittedName>
</protein>
<reference evidence="1" key="2">
    <citation type="journal article" date="2015" name="Fish Shellfish Immunol.">
        <title>Early steps in the European eel (Anguilla anguilla)-Vibrio vulnificus interaction in the gills: Role of the RtxA13 toxin.</title>
        <authorList>
            <person name="Callol A."/>
            <person name="Pajuelo D."/>
            <person name="Ebbesson L."/>
            <person name="Teles M."/>
            <person name="MacKenzie S."/>
            <person name="Amaro C."/>
        </authorList>
    </citation>
    <scope>NUCLEOTIDE SEQUENCE</scope>
</reference>
<organism evidence="1">
    <name type="scientific">Anguilla anguilla</name>
    <name type="common">European freshwater eel</name>
    <name type="synonym">Muraena anguilla</name>
    <dbReference type="NCBI Taxonomy" id="7936"/>
    <lineage>
        <taxon>Eukaryota</taxon>
        <taxon>Metazoa</taxon>
        <taxon>Chordata</taxon>
        <taxon>Craniata</taxon>
        <taxon>Vertebrata</taxon>
        <taxon>Euteleostomi</taxon>
        <taxon>Actinopterygii</taxon>
        <taxon>Neopterygii</taxon>
        <taxon>Teleostei</taxon>
        <taxon>Anguilliformes</taxon>
        <taxon>Anguillidae</taxon>
        <taxon>Anguilla</taxon>
    </lineage>
</organism>
<sequence length="44" mass="4929">MKHLPHVCALHGCTNIQDKVVGNVMGPFLQFPKNDEIHKNGVNF</sequence>
<accession>A0A0E9W9P3</accession>
<name>A0A0E9W9P3_ANGAN</name>
<reference evidence="1" key="1">
    <citation type="submission" date="2014-11" db="EMBL/GenBank/DDBJ databases">
        <authorList>
            <person name="Amaro Gonzalez C."/>
        </authorList>
    </citation>
    <scope>NUCLEOTIDE SEQUENCE</scope>
</reference>